<dbReference type="Pfam" id="PF13103">
    <property type="entry name" value="TonB_2"/>
    <property type="match status" value="1"/>
</dbReference>
<gene>
    <name evidence="1" type="ORF">METZ01_LOCUS38962</name>
</gene>
<protein>
    <recommendedName>
        <fullName evidence="2">TonB C-terminal domain-containing protein</fullName>
    </recommendedName>
</protein>
<feature type="non-terminal residue" evidence="1">
    <location>
        <position position="1"/>
    </location>
</feature>
<reference evidence="1" key="1">
    <citation type="submission" date="2018-05" db="EMBL/GenBank/DDBJ databases">
        <authorList>
            <person name="Lanie J.A."/>
            <person name="Ng W.-L."/>
            <person name="Kazmierczak K.M."/>
            <person name="Andrzejewski T.M."/>
            <person name="Davidsen T.M."/>
            <person name="Wayne K.J."/>
            <person name="Tettelin H."/>
            <person name="Glass J.I."/>
            <person name="Rusch D."/>
            <person name="Podicherti R."/>
            <person name="Tsui H.-C.T."/>
            <person name="Winkler M.E."/>
        </authorList>
    </citation>
    <scope>NUCLEOTIDE SEQUENCE</scope>
</reference>
<sequence length="326" mass="37446">VFIESFSKIAFQLFIVSGLTVSIFCLQAPSAWPQEPKPRAVVMGQSSSSITDISEQILLQKLRNELAQTYDFSAQPAFEQALLKLEQISGEISCQQLKCMLEVQQSFPQTILFLLKSQPEEKRLTLVMVGENQQWRVKHEVCSPCRLTQEELLTSVVLRMEGYAKPPMAVVHSKPQKQPKSLYIKPTAKEADLSQKEKTEAAKVILKPKSHESEIVPAKKVLLPLEQLKFKIAQRRYNKLIWNKIKKDLMFFRQKNHKQSLKNLKTRVRLQIDQYGKVVERRLIEPSGSQKFDEIILDSVDLLKLPPPMDLLIHHPPYVVTILIQP</sequence>
<accession>A0A381R5G9</accession>
<dbReference type="EMBL" id="UINC01001665">
    <property type="protein sequence ID" value="SUZ86108.1"/>
    <property type="molecule type" value="Genomic_DNA"/>
</dbReference>
<name>A0A381R5G9_9ZZZZ</name>
<dbReference type="Gene3D" id="3.30.1150.10">
    <property type="match status" value="1"/>
</dbReference>
<dbReference type="SUPFAM" id="SSF74653">
    <property type="entry name" value="TolA/TonB C-terminal domain"/>
    <property type="match status" value="1"/>
</dbReference>
<proteinExistence type="predicted"/>
<organism evidence="1">
    <name type="scientific">marine metagenome</name>
    <dbReference type="NCBI Taxonomy" id="408172"/>
    <lineage>
        <taxon>unclassified sequences</taxon>
        <taxon>metagenomes</taxon>
        <taxon>ecological metagenomes</taxon>
    </lineage>
</organism>
<evidence type="ECO:0008006" key="2">
    <source>
        <dbReference type="Google" id="ProtNLM"/>
    </source>
</evidence>
<evidence type="ECO:0000313" key="1">
    <source>
        <dbReference type="EMBL" id="SUZ86108.1"/>
    </source>
</evidence>
<dbReference type="AlphaFoldDB" id="A0A381R5G9"/>